<proteinExistence type="predicted"/>
<gene>
    <name evidence="2" type="ORF">AG1IA_02904</name>
</gene>
<dbReference type="AlphaFoldDB" id="L8X362"/>
<feature type="compositionally biased region" description="Acidic residues" evidence="1">
    <location>
        <begin position="46"/>
        <end position="58"/>
    </location>
</feature>
<evidence type="ECO:0000313" key="3">
    <source>
        <dbReference type="Proteomes" id="UP000011668"/>
    </source>
</evidence>
<evidence type="ECO:0000256" key="1">
    <source>
        <dbReference type="SAM" id="MobiDB-lite"/>
    </source>
</evidence>
<reference evidence="2 3" key="1">
    <citation type="journal article" date="2013" name="Nat. Commun.">
        <title>The evolution and pathogenic mechanisms of the rice sheath blight pathogen.</title>
        <authorList>
            <person name="Zheng A."/>
            <person name="Lin R."/>
            <person name="Xu L."/>
            <person name="Qin P."/>
            <person name="Tang C."/>
            <person name="Ai P."/>
            <person name="Zhang D."/>
            <person name="Liu Y."/>
            <person name="Sun Z."/>
            <person name="Feng H."/>
            <person name="Wang Y."/>
            <person name="Chen Y."/>
            <person name="Liang X."/>
            <person name="Fu R."/>
            <person name="Li Q."/>
            <person name="Zhang J."/>
            <person name="Yu X."/>
            <person name="Xie Z."/>
            <person name="Ding L."/>
            <person name="Guan P."/>
            <person name="Tang J."/>
            <person name="Liang Y."/>
            <person name="Wang S."/>
            <person name="Deng Q."/>
            <person name="Li S."/>
            <person name="Zhu J."/>
            <person name="Wang L."/>
            <person name="Liu H."/>
            <person name="Li P."/>
        </authorList>
    </citation>
    <scope>NUCLEOTIDE SEQUENCE [LARGE SCALE GENOMIC DNA]</scope>
    <source>
        <strain evidence="3">AG-1 IA</strain>
    </source>
</reference>
<evidence type="ECO:0000313" key="2">
    <source>
        <dbReference type="EMBL" id="ELU43069.1"/>
    </source>
</evidence>
<accession>L8X362</accession>
<dbReference type="Proteomes" id="UP000011668">
    <property type="component" value="Unassembled WGS sequence"/>
</dbReference>
<organism evidence="2 3">
    <name type="scientific">Thanatephorus cucumeris (strain AG1-IA)</name>
    <name type="common">Rice sheath blight fungus</name>
    <name type="synonym">Rhizoctonia solani</name>
    <dbReference type="NCBI Taxonomy" id="983506"/>
    <lineage>
        <taxon>Eukaryota</taxon>
        <taxon>Fungi</taxon>
        <taxon>Dikarya</taxon>
        <taxon>Basidiomycota</taxon>
        <taxon>Agaricomycotina</taxon>
        <taxon>Agaricomycetes</taxon>
        <taxon>Cantharellales</taxon>
        <taxon>Ceratobasidiaceae</taxon>
        <taxon>Rhizoctonia</taxon>
        <taxon>Rhizoctonia solani AG-1</taxon>
    </lineage>
</organism>
<comment type="caution">
    <text evidence="2">The sequence shown here is derived from an EMBL/GenBank/DDBJ whole genome shotgun (WGS) entry which is preliminary data.</text>
</comment>
<dbReference type="EMBL" id="AFRT01000611">
    <property type="protein sequence ID" value="ELU43069.1"/>
    <property type="molecule type" value="Genomic_DNA"/>
</dbReference>
<sequence length="58" mass="6717">MAPRIVISPMGIVPRNRVLNVYTHMRCMTQCQANDLRMHRISGSDDSTERDEENNIQD</sequence>
<protein>
    <submittedName>
        <fullName evidence="2">Uncharacterized protein</fullName>
    </submittedName>
</protein>
<dbReference type="HOGENOM" id="CLU_2980716_0_0_1"/>
<feature type="region of interest" description="Disordered" evidence="1">
    <location>
        <begin position="39"/>
        <end position="58"/>
    </location>
</feature>
<name>L8X362_THACA</name>
<keyword evidence="3" id="KW-1185">Reference proteome</keyword>